<name>K7YI59_9PROT</name>
<reference evidence="1 2" key="1">
    <citation type="journal article" date="2012" name="Proc. Natl. Acad. Sci. U.S.A.">
        <title>Genome streamlining and chemical defense in a coral reef symbiosis.</title>
        <authorList>
            <person name="Kwan J.C."/>
            <person name="Donia M.S."/>
            <person name="Han A.W."/>
            <person name="Hirose E."/>
            <person name="Haygood M.G."/>
            <person name="Schmidt E.W."/>
        </authorList>
    </citation>
    <scope>NUCLEOTIDE SEQUENCE [LARGE SCALE GENOMIC DNA]</scope>
    <source>
        <strain evidence="1 2">L2</strain>
    </source>
</reference>
<accession>K7YI59</accession>
<dbReference type="HOGENOM" id="CLU_2859322_0_0_5"/>
<evidence type="ECO:0000313" key="1">
    <source>
        <dbReference type="EMBL" id="AFX99285.1"/>
    </source>
</evidence>
<dbReference type="KEGG" id="thal:A1OE_1107"/>
<organism evidence="1 2">
    <name type="scientific">Candidatus Endolissoclinum faulkneri L2</name>
    <dbReference type="NCBI Taxonomy" id="1193729"/>
    <lineage>
        <taxon>Bacteria</taxon>
        <taxon>Pseudomonadati</taxon>
        <taxon>Pseudomonadota</taxon>
        <taxon>Alphaproteobacteria</taxon>
        <taxon>Rhodospirillales</taxon>
        <taxon>Rhodospirillaceae</taxon>
        <taxon>Candidatus Endolissoclinum</taxon>
    </lineage>
</organism>
<protein>
    <submittedName>
        <fullName evidence="1">Uncharacterized protein</fullName>
    </submittedName>
</protein>
<sequence>MNYYVFLTQKISLSDELMRRNQLIILNQSGKRLAKIFHPCFNLYYVMIDVNYFDFLDIIKILIQ</sequence>
<dbReference type="Proteomes" id="UP000010077">
    <property type="component" value="Chromosome"/>
</dbReference>
<evidence type="ECO:0000313" key="2">
    <source>
        <dbReference type="Proteomes" id="UP000010077"/>
    </source>
</evidence>
<dbReference type="STRING" id="1193729.A1OE_1107"/>
<dbReference type="AlphaFoldDB" id="K7YI59"/>
<dbReference type="EMBL" id="CP003539">
    <property type="protein sequence ID" value="AFX99285.1"/>
    <property type="molecule type" value="Genomic_DNA"/>
</dbReference>
<gene>
    <name evidence="1" type="ORF">A1OE_1107</name>
</gene>
<proteinExistence type="predicted"/>
<keyword evidence="2" id="KW-1185">Reference proteome</keyword>